<gene>
    <name evidence="1" type="ORF">RB636_11330</name>
</gene>
<proteinExistence type="predicted"/>
<protein>
    <submittedName>
        <fullName evidence="1">Uncharacterized protein</fullName>
    </submittedName>
</protein>
<name>A0ABU7WQJ0_9ACTN</name>
<sequence>MRERVDASGLTVTAPVTEAVRDVVRDSRLEDAAQVFRQFVARAAGAFDAAFPSEASARLDATGGPGRTP</sequence>
<evidence type="ECO:0000313" key="1">
    <source>
        <dbReference type="EMBL" id="MEF3113785.1"/>
    </source>
</evidence>
<keyword evidence="2" id="KW-1185">Reference proteome</keyword>
<reference evidence="1 2" key="1">
    <citation type="submission" date="2023-08" db="EMBL/GenBank/DDBJ databases">
        <authorList>
            <person name="Sharma P."/>
            <person name="Verma V."/>
            <person name="Mohan M.K."/>
            <person name="Dubey A.K."/>
        </authorList>
    </citation>
    <scope>NUCLEOTIDE SEQUENCE [LARGE SCALE GENOMIC DNA]</scope>
    <source>
        <strain evidence="1 2">ADP4</strain>
    </source>
</reference>
<evidence type="ECO:0000313" key="2">
    <source>
        <dbReference type="Proteomes" id="UP001348265"/>
    </source>
</evidence>
<dbReference type="RefSeq" id="WP_331786375.1">
    <property type="nucleotide sequence ID" value="NZ_JAVFKM010000004.1"/>
</dbReference>
<organism evidence="1 2">
    <name type="scientific">Streptomyces chrestomyceticus</name>
    <dbReference type="NCBI Taxonomy" id="68185"/>
    <lineage>
        <taxon>Bacteria</taxon>
        <taxon>Bacillati</taxon>
        <taxon>Actinomycetota</taxon>
        <taxon>Actinomycetes</taxon>
        <taxon>Kitasatosporales</taxon>
        <taxon>Streptomycetaceae</taxon>
        <taxon>Streptomyces</taxon>
    </lineage>
</organism>
<dbReference type="Proteomes" id="UP001348265">
    <property type="component" value="Unassembled WGS sequence"/>
</dbReference>
<comment type="caution">
    <text evidence="1">The sequence shown here is derived from an EMBL/GenBank/DDBJ whole genome shotgun (WGS) entry which is preliminary data.</text>
</comment>
<dbReference type="EMBL" id="JAVFKM010000004">
    <property type="protein sequence ID" value="MEF3113785.1"/>
    <property type="molecule type" value="Genomic_DNA"/>
</dbReference>
<accession>A0ABU7WQJ0</accession>